<dbReference type="CDD" id="cd06186">
    <property type="entry name" value="NOX_Duox_like_FAD_NADP"/>
    <property type="match status" value="1"/>
</dbReference>
<dbReference type="GO" id="GO:0006826">
    <property type="term" value="P:iron ion transport"/>
    <property type="evidence" value="ECO:0000318"/>
    <property type="project" value="GO_Central"/>
</dbReference>
<sequence>MGAARLPSGSFRLVQRPSSSPRLTAWRMTRWIQLPDFKLDGAVAEILVDFCHHGPRPSSTLILCYMDVLISSRRPPLHSLQWHKDFSVRQTTVYHGQYNRLRIPAGGFAGISDNTAFLPVRQWGSDEHIRRPPEGLYARVSGMDAEMLYAHLNQDVGCFLTEVWILHQLLTESRSCRAPNYNRGFILQFHLPHYILRQADDQVKDCWRLRKHRLIHLSRRNAYEVQLSLIVYGVDEPSSPNAKPLYPHCMQSLRHQTVTLFYRNGLFAGRGLPRAVVTFSAQTSKEERPVVTAAHIRVLLPRPLKVEAGQYINLWMPSVSLSSWMQTHPFIVASWSSNQQDTVELLLQPRHGLTADLVRYAPTANESSVSFLALFTSPHGMIDDVLQLHLVWEVKSVGEMAAALALLNNLLKDDIMDNGYGPPYYQNIVFVEASGDQIERLPNIRDKQGKTLVVVSAADGVRDHIQKTVRRHLYQGMNLFELEYQPCAD</sequence>
<dbReference type="InterPro" id="IPR013112">
    <property type="entry name" value="FAD-bd_8"/>
</dbReference>
<dbReference type="GO" id="GO:0006879">
    <property type="term" value="P:intracellular iron ion homeostasis"/>
    <property type="evidence" value="ECO:0000318"/>
    <property type="project" value="GO_Central"/>
</dbReference>
<feature type="domain" description="FAD-binding 8" evidence="2">
    <location>
        <begin position="299"/>
        <end position="364"/>
    </location>
</feature>
<evidence type="ECO:0000256" key="1">
    <source>
        <dbReference type="ARBA" id="ARBA00022448"/>
    </source>
</evidence>
<proteinExistence type="predicted"/>
<evidence type="ECO:0000259" key="2">
    <source>
        <dbReference type="Pfam" id="PF08022"/>
    </source>
</evidence>
<dbReference type="PANTHER" id="PTHR32361">
    <property type="entry name" value="FERRIC/CUPRIC REDUCTASE TRANSMEMBRANE COMPONENT"/>
    <property type="match status" value="1"/>
</dbReference>
<protein>
    <recommendedName>
        <fullName evidence="2">FAD-binding 8 domain-containing protein</fullName>
    </recommendedName>
</protein>
<dbReference type="InterPro" id="IPR051410">
    <property type="entry name" value="Ferric/Cupric_Reductase"/>
</dbReference>
<dbReference type="RefSeq" id="XP_681250.1">
    <property type="nucleotide sequence ID" value="XM_676158.1"/>
</dbReference>
<dbReference type="PANTHER" id="PTHR32361:SF26">
    <property type="entry name" value="FAD-BINDING 8 DOMAIN-CONTAINING PROTEIN-RELATED"/>
    <property type="match status" value="1"/>
</dbReference>
<reference evidence="4" key="2">
    <citation type="journal article" date="2009" name="Fungal Genet. Biol.">
        <title>The 2008 update of the Aspergillus nidulans genome annotation: a community effort.</title>
        <authorList>
            <person name="Wortman J.R."/>
            <person name="Gilsenan J.M."/>
            <person name="Joardar V."/>
            <person name="Deegan J."/>
            <person name="Clutterbuck J."/>
            <person name="Andersen M.R."/>
            <person name="Archer D."/>
            <person name="Bencina M."/>
            <person name="Braus G."/>
            <person name="Coutinho P."/>
            <person name="von Dohren H."/>
            <person name="Doonan J."/>
            <person name="Driessen A.J."/>
            <person name="Durek P."/>
            <person name="Espeso E."/>
            <person name="Fekete E."/>
            <person name="Flipphi M."/>
            <person name="Estrada C.G."/>
            <person name="Geysens S."/>
            <person name="Goldman G."/>
            <person name="de Groot P.W."/>
            <person name="Hansen K."/>
            <person name="Harris S.D."/>
            <person name="Heinekamp T."/>
            <person name="Helmstaedt K."/>
            <person name="Henrissat B."/>
            <person name="Hofmann G."/>
            <person name="Homan T."/>
            <person name="Horio T."/>
            <person name="Horiuchi H."/>
            <person name="James S."/>
            <person name="Jones M."/>
            <person name="Karaffa L."/>
            <person name="Karanyi Z."/>
            <person name="Kato M."/>
            <person name="Keller N."/>
            <person name="Kelly D.E."/>
            <person name="Kiel J.A."/>
            <person name="Kim J.M."/>
            <person name="van der Klei I.J."/>
            <person name="Klis F.M."/>
            <person name="Kovalchuk A."/>
            <person name="Krasevec N."/>
            <person name="Kubicek C.P."/>
            <person name="Liu B."/>
            <person name="Maccabe A."/>
            <person name="Meyer V."/>
            <person name="Mirabito P."/>
            <person name="Miskei M."/>
            <person name="Mos M."/>
            <person name="Mullins J."/>
            <person name="Nelson D.R."/>
            <person name="Nielsen J."/>
            <person name="Oakley B.R."/>
            <person name="Osmani S.A."/>
            <person name="Pakula T."/>
            <person name="Paszewski A."/>
            <person name="Paulsen I."/>
            <person name="Pilsyk S."/>
            <person name="Pocsi I."/>
            <person name="Punt P.J."/>
            <person name="Ram A.F."/>
            <person name="Ren Q."/>
            <person name="Robellet X."/>
            <person name="Robson G."/>
            <person name="Seiboth B."/>
            <person name="van Solingen P."/>
            <person name="Specht T."/>
            <person name="Sun J."/>
            <person name="Taheri-Talesh N."/>
            <person name="Takeshita N."/>
            <person name="Ussery D."/>
            <person name="vanKuyk P.A."/>
            <person name="Visser H."/>
            <person name="van de Vondervoort P.J."/>
            <person name="de Vries R.P."/>
            <person name="Walton J."/>
            <person name="Xiang X."/>
            <person name="Xiong Y."/>
            <person name="Zeng A.P."/>
            <person name="Brandt B.W."/>
            <person name="Cornell M.J."/>
            <person name="van den Hondel C.A."/>
            <person name="Visser J."/>
            <person name="Oliver S.G."/>
            <person name="Turner G."/>
        </authorList>
    </citation>
    <scope>GENOME REANNOTATION</scope>
    <source>
        <strain evidence="4">FGSC A4 / ATCC 38163 / CBS 112.46 / NRRL 194 / M139</strain>
    </source>
</reference>
<accession>Q5AUP9</accession>
<dbReference type="Pfam" id="PF08022">
    <property type="entry name" value="FAD_binding_8"/>
    <property type="match status" value="1"/>
</dbReference>
<evidence type="ECO:0000313" key="3">
    <source>
        <dbReference type="EMBL" id="CBF73644.1"/>
    </source>
</evidence>
<dbReference type="GO" id="GO:0000293">
    <property type="term" value="F:ferric-chelate reductase activity"/>
    <property type="evidence" value="ECO:0000318"/>
    <property type="project" value="GO_Central"/>
</dbReference>
<dbReference type="EMBL" id="BN001302">
    <property type="protein sequence ID" value="CBF73644.1"/>
    <property type="molecule type" value="Genomic_DNA"/>
</dbReference>
<dbReference type="STRING" id="227321.Q5AUP9"/>
<dbReference type="GO" id="GO:0015677">
    <property type="term" value="P:copper ion import"/>
    <property type="evidence" value="ECO:0000318"/>
    <property type="project" value="GO_Central"/>
</dbReference>
<organism evidence="3 4">
    <name type="scientific">Emericella nidulans (strain FGSC A4 / ATCC 38163 / CBS 112.46 / NRRL 194 / M139)</name>
    <name type="common">Aspergillus nidulans</name>
    <dbReference type="NCBI Taxonomy" id="227321"/>
    <lineage>
        <taxon>Eukaryota</taxon>
        <taxon>Fungi</taxon>
        <taxon>Dikarya</taxon>
        <taxon>Ascomycota</taxon>
        <taxon>Pezizomycotina</taxon>
        <taxon>Eurotiomycetes</taxon>
        <taxon>Eurotiomycetidae</taxon>
        <taxon>Eurotiales</taxon>
        <taxon>Aspergillaceae</taxon>
        <taxon>Aspergillus</taxon>
        <taxon>Aspergillus subgen. Nidulantes</taxon>
    </lineage>
</organism>
<keyword evidence="4" id="KW-1185">Reference proteome</keyword>
<keyword evidence="1" id="KW-0813">Transport</keyword>
<dbReference type="OrthoDB" id="5428055at2759"/>
<gene>
    <name evidence="3" type="ORF">ANIA_07981</name>
</gene>
<dbReference type="KEGG" id="ani:ANIA_07981"/>
<dbReference type="InParanoid" id="Q5AUP9"/>
<name>Q5AUP9_EMENI</name>
<dbReference type="GeneID" id="2869143"/>
<dbReference type="OMA" id="RRNAYEV"/>
<reference evidence="4" key="1">
    <citation type="journal article" date="2005" name="Nature">
        <title>Sequencing of Aspergillus nidulans and comparative analysis with A. fumigatus and A. oryzae.</title>
        <authorList>
            <person name="Galagan J.E."/>
            <person name="Calvo S.E."/>
            <person name="Cuomo C."/>
            <person name="Ma L.J."/>
            <person name="Wortman J.R."/>
            <person name="Batzoglou S."/>
            <person name="Lee S.I."/>
            <person name="Basturkmen M."/>
            <person name="Spevak C.C."/>
            <person name="Clutterbuck J."/>
            <person name="Kapitonov V."/>
            <person name="Jurka J."/>
            <person name="Scazzocchio C."/>
            <person name="Farman M."/>
            <person name="Butler J."/>
            <person name="Purcell S."/>
            <person name="Harris S."/>
            <person name="Braus G.H."/>
            <person name="Draht O."/>
            <person name="Busch S."/>
            <person name="D'Enfert C."/>
            <person name="Bouchier C."/>
            <person name="Goldman G.H."/>
            <person name="Bell-Pedersen D."/>
            <person name="Griffiths-Jones S."/>
            <person name="Doonan J.H."/>
            <person name="Yu J."/>
            <person name="Vienken K."/>
            <person name="Pain A."/>
            <person name="Freitag M."/>
            <person name="Selker E.U."/>
            <person name="Archer D.B."/>
            <person name="Penalva M.A."/>
            <person name="Oakley B.R."/>
            <person name="Momany M."/>
            <person name="Tanaka T."/>
            <person name="Kumagai T."/>
            <person name="Asai K."/>
            <person name="Machida M."/>
            <person name="Nierman W.C."/>
            <person name="Denning D.W."/>
            <person name="Caddick M."/>
            <person name="Hynes M."/>
            <person name="Paoletti M."/>
            <person name="Fischer R."/>
            <person name="Miller B."/>
            <person name="Dyer P."/>
            <person name="Sachs M.S."/>
            <person name="Osmani S.A."/>
            <person name="Birren B.W."/>
        </authorList>
    </citation>
    <scope>NUCLEOTIDE SEQUENCE [LARGE SCALE GENOMIC DNA]</scope>
    <source>
        <strain evidence="4">FGSC A4 / ATCC 38163 / CBS 112.46 / NRRL 194 / M139</strain>
    </source>
</reference>
<accession>C8V5G0</accession>
<dbReference type="eggNOG" id="KOG0039">
    <property type="taxonomic scope" value="Eukaryota"/>
</dbReference>
<evidence type="ECO:0000313" key="4">
    <source>
        <dbReference type="Proteomes" id="UP000000560"/>
    </source>
</evidence>
<dbReference type="HOGENOM" id="CLU_557799_0_0_1"/>
<dbReference type="AlphaFoldDB" id="Q5AUP9"/>
<dbReference type="GO" id="GO:0005886">
    <property type="term" value="C:plasma membrane"/>
    <property type="evidence" value="ECO:0000318"/>
    <property type="project" value="GO_Central"/>
</dbReference>
<dbReference type="Proteomes" id="UP000000560">
    <property type="component" value="Chromosome II"/>
</dbReference>